<gene>
    <name evidence="3" type="ORF">PDM29_13365</name>
</gene>
<evidence type="ECO:0000256" key="2">
    <source>
        <dbReference type="SAM" id="SignalP"/>
    </source>
</evidence>
<evidence type="ECO:0000256" key="1">
    <source>
        <dbReference type="SAM" id="MobiDB-lite"/>
    </source>
</evidence>
<evidence type="ECO:0008006" key="5">
    <source>
        <dbReference type="Google" id="ProtNLM"/>
    </source>
</evidence>
<feature type="region of interest" description="Disordered" evidence="1">
    <location>
        <begin position="151"/>
        <end position="174"/>
    </location>
</feature>
<dbReference type="PROSITE" id="PS51257">
    <property type="entry name" value="PROKAR_LIPOPROTEIN"/>
    <property type="match status" value="1"/>
</dbReference>
<accession>A0ABY9YKD4</accession>
<protein>
    <recommendedName>
        <fullName evidence="5">Lipocalin-like domain-containing protein</fullName>
    </recommendedName>
</protein>
<keyword evidence="2" id="KW-0732">Signal</keyword>
<feature type="chain" id="PRO_5045230303" description="Lipocalin-like domain-containing protein" evidence="2">
    <location>
        <begin position="30"/>
        <end position="174"/>
    </location>
</feature>
<evidence type="ECO:0000313" key="4">
    <source>
        <dbReference type="Proteomes" id="UP001302072"/>
    </source>
</evidence>
<sequence length="174" mass="18713">MPHLRITFIKNSAMAACLVLATVALSACASTPKTAAIADFSGSWYVKWCDRTNPKLDCGGFDISVVQEGNRMCGDFGGALVNLRQIDDGTLIGTAVGNTAVLAVQSNRNGAIHLVRAELQGDALKWEEVDLIRKADNNDILVIATSDVLRRSEPPTEGRPSPSLNRTCRDVTTR</sequence>
<evidence type="ECO:0000313" key="3">
    <source>
        <dbReference type="EMBL" id="WNH51349.1"/>
    </source>
</evidence>
<dbReference type="EMBL" id="CP115541">
    <property type="protein sequence ID" value="WNH51349.1"/>
    <property type="molecule type" value="Genomic_DNA"/>
</dbReference>
<feature type="signal peptide" evidence="2">
    <location>
        <begin position="1"/>
        <end position="29"/>
    </location>
</feature>
<keyword evidence="4" id="KW-1185">Reference proteome</keyword>
<dbReference type="Proteomes" id="UP001302072">
    <property type="component" value="Chromosome"/>
</dbReference>
<proteinExistence type="predicted"/>
<reference evidence="3 4" key="1">
    <citation type="submission" date="2022-12" db="EMBL/GenBank/DDBJ databases">
        <title>Two new species, Stenotrophomonas aracearum and Stenotrophomonas oahuensis, isolated from Anthurium (Araceae family) in Hawaii.</title>
        <authorList>
            <person name="Chunag S.C."/>
            <person name="Dobhal S."/>
            <person name="Alvarez A."/>
            <person name="Arif M."/>
        </authorList>
    </citation>
    <scope>NUCLEOTIDE SEQUENCE [LARGE SCALE GENOMIC DNA]</scope>
    <source>
        <strain evidence="3 4">A5586</strain>
    </source>
</reference>
<dbReference type="RefSeq" id="WP_311190598.1">
    <property type="nucleotide sequence ID" value="NZ_CP115541.1"/>
</dbReference>
<organism evidence="3 4">
    <name type="scientific">Stenotrophomonas oahuensis</name>
    <dbReference type="NCBI Taxonomy" id="3003271"/>
    <lineage>
        <taxon>Bacteria</taxon>
        <taxon>Pseudomonadati</taxon>
        <taxon>Pseudomonadota</taxon>
        <taxon>Gammaproteobacteria</taxon>
        <taxon>Lysobacterales</taxon>
        <taxon>Lysobacteraceae</taxon>
        <taxon>Stenotrophomonas</taxon>
    </lineage>
</organism>
<name>A0ABY9YKD4_9GAMM</name>